<proteinExistence type="predicted"/>
<sequence>MRFHITLQRAHQTGYRHGVLLTEVFDYPFIAEYILNCLGDQRQSVDRVLVEETGENINRNLGSGLLDIPEVNTNIVFGFPSLVRFSWGTCTNAFEGQC</sequence>
<dbReference type="AlphaFoldDB" id="A0A816PK47"/>
<dbReference type="InterPro" id="IPR023160">
    <property type="entry name" value="RNase_HII_hlx-loop-hlx_cap_dom"/>
</dbReference>
<organism evidence="1">
    <name type="scientific">Brassica napus</name>
    <name type="common">Rape</name>
    <dbReference type="NCBI Taxonomy" id="3708"/>
    <lineage>
        <taxon>Eukaryota</taxon>
        <taxon>Viridiplantae</taxon>
        <taxon>Streptophyta</taxon>
        <taxon>Embryophyta</taxon>
        <taxon>Tracheophyta</taxon>
        <taxon>Spermatophyta</taxon>
        <taxon>Magnoliopsida</taxon>
        <taxon>eudicotyledons</taxon>
        <taxon>Gunneridae</taxon>
        <taxon>Pentapetalae</taxon>
        <taxon>rosids</taxon>
        <taxon>malvids</taxon>
        <taxon>Brassicales</taxon>
        <taxon>Brassicaceae</taxon>
        <taxon>Brassiceae</taxon>
        <taxon>Brassica</taxon>
    </lineage>
</organism>
<dbReference type="Gene3D" id="1.10.10.460">
    <property type="entry name" value="Ribonuclease hii. Domain 2"/>
    <property type="match status" value="1"/>
</dbReference>
<accession>A0A816PK47</accession>
<name>A0A816PK47_BRANA</name>
<dbReference type="EMBL" id="HG994363">
    <property type="protein sequence ID" value="CAF2049457.1"/>
    <property type="molecule type" value="Genomic_DNA"/>
</dbReference>
<dbReference type="GO" id="GO:0004523">
    <property type="term" value="F:RNA-DNA hybrid ribonuclease activity"/>
    <property type="evidence" value="ECO:0007669"/>
    <property type="project" value="InterPro"/>
</dbReference>
<reference evidence="1" key="1">
    <citation type="submission" date="2021-01" db="EMBL/GenBank/DDBJ databases">
        <authorList>
            <consortium name="Genoscope - CEA"/>
            <person name="William W."/>
        </authorList>
    </citation>
    <scope>NUCLEOTIDE SEQUENCE</scope>
</reference>
<protein>
    <submittedName>
        <fullName evidence="1">(rape) hypothetical protein</fullName>
    </submittedName>
</protein>
<dbReference type="Proteomes" id="UP001295469">
    <property type="component" value="Chromosome A09"/>
</dbReference>
<gene>
    <name evidence="1" type="ORF">DARMORV10_A09P55890.1</name>
</gene>
<evidence type="ECO:0000313" key="1">
    <source>
        <dbReference type="EMBL" id="CAF2049457.1"/>
    </source>
</evidence>